<evidence type="ECO:0000256" key="11">
    <source>
        <dbReference type="ARBA" id="ARBA00022840"/>
    </source>
</evidence>
<evidence type="ECO:0000256" key="8">
    <source>
        <dbReference type="ARBA" id="ARBA00022723"/>
    </source>
</evidence>
<comment type="catalytic activity">
    <reaction evidence="14 15">
        <text>beta-D-fructose 6-phosphate + ATP = beta-D-fructose 1,6-bisphosphate + ADP + H(+)</text>
        <dbReference type="Rhea" id="RHEA:16109"/>
        <dbReference type="ChEBI" id="CHEBI:15378"/>
        <dbReference type="ChEBI" id="CHEBI:30616"/>
        <dbReference type="ChEBI" id="CHEBI:32966"/>
        <dbReference type="ChEBI" id="CHEBI:57634"/>
        <dbReference type="ChEBI" id="CHEBI:456216"/>
        <dbReference type="EC" id="2.7.1.11"/>
    </reaction>
</comment>
<dbReference type="EMBL" id="VOGB01000004">
    <property type="protein sequence ID" value="MQM73010.1"/>
    <property type="molecule type" value="Genomic_DNA"/>
</dbReference>
<dbReference type="GO" id="GO:0005524">
    <property type="term" value="F:ATP binding"/>
    <property type="evidence" value="ECO:0007669"/>
    <property type="project" value="UniProtKB-UniRule"/>
</dbReference>
<dbReference type="Gene3D" id="3.40.50.460">
    <property type="entry name" value="Phosphofructokinase domain"/>
    <property type="match status" value="1"/>
</dbReference>
<feature type="binding site" evidence="15">
    <location>
        <begin position="21"/>
        <end position="25"/>
    </location>
    <ligand>
        <name>ADP</name>
        <dbReference type="ChEBI" id="CHEBI:456216"/>
        <note>allosteric activator; ligand shared between dimeric partners</note>
    </ligand>
</feature>
<reference evidence="17" key="1">
    <citation type="journal article" date="2020" name="Appl. Environ. Microbiol.">
        <title>Medium-Chain Fatty Acid Synthesis by 'Candidatus Weimeria bifida' gen. nov., sp. nov., and 'Candidatus Pseudoramibacter fermentans' sp. nov.</title>
        <authorList>
            <person name="Scarborough M.J."/>
            <person name="Myers K.S."/>
            <person name="Donohue T.J."/>
            <person name="Noguera D.R."/>
        </authorList>
    </citation>
    <scope>NUCLEOTIDE SEQUENCE</scope>
    <source>
        <strain evidence="17">EUB1.1</strain>
    </source>
</reference>
<dbReference type="GO" id="GO:0016208">
    <property type="term" value="F:AMP binding"/>
    <property type="evidence" value="ECO:0007669"/>
    <property type="project" value="TreeGrafter"/>
</dbReference>
<feature type="binding site" description="in other chain" evidence="15">
    <location>
        <position position="154"/>
    </location>
    <ligand>
        <name>ADP</name>
        <dbReference type="ChEBI" id="CHEBI:456216"/>
        <note>allosteric activator; ligand shared between dimeric partners</note>
    </ligand>
</feature>
<keyword evidence="6 15" id="KW-0021">Allosteric enzyme</keyword>
<feature type="binding site" evidence="15">
    <location>
        <begin position="102"/>
        <end position="105"/>
    </location>
    <ligand>
        <name>ATP</name>
        <dbReference type="ChEBI" id="CHEBI:30616"/>
    </ligand>
</feature>
<dbReference type="GO" id="GO:0005945">
    <property type="term" value="C:6-phosphofructokinase complex"/>
    <property type="evidence" value="ECO:0007669"/>
    <property type="project" value="TreeGrafter"/>
</dbReference>
<feature type="binding site" description="in other chain" evidence="15">
    <location>
        <begin position="213"/>
        <end position="215"/>
    </location>
    <ligand>
        <name>ADP</name>
        <dbReference type="ChEBI" id="CHEBI:456216"/>
        <note>allosteric activator; ligand shared between dimeric partners</note>
    </ligand>
</feature>
<name>A0A6L5GT98_9FIRM</name>
<proteinExistence type="inferred from homology"/>
<dbReference type="GO" id="GO:0070095">
    <property type="term" value="F:fructose-6-phosphate binding"/>
    <property type="evidence" value="ECO:0007669"/>
    <property type="project" value="TreeGrafter"/>
</dbReference>
<dbReference type="NCBIfam" id="TIGR02482">
    <property type="entry name" value="PFKA_ATP"/>
    <property type="match status" value="1"/>
</dbReference>
<dbReference type="Pfam" id="PF00365">
    <property type="entry name" value="PFK"/>
    <property type="match status" value="1"/>
</dbReference>
<feature type="binding site" description="in other chain" evidence="15">
    <location>
        <position position="222"/>
    </location>
    <ligand>
        <name>substrate</name>
        <note>ligand shared between dimeric partners</note>
    </ligand>
</feature>
<evidence type="ECO:0000259" key="16">
    <source>
        <dbReference type="Pfam" id="PF00365"/>
    </source>
</evidence>
<dbReference type="PIRSF" id="PIRSF000532">
    <property type="entry name" value="ATP_PFK_prok"/>
    <property type="match status" value="1"/>
</dbReference>
<dbReference type="HAMAP" id="MF_00339">
    <property type="entry name" value="Phosphofructokinase_I_B1"/>
    <property type="match status" value="1"/>
</dbReference>
<dbReference type="Gene3D" id="3.40.50.450">
    <property type="match status" value="1"/>
</dbReference>
<sequence>MKRIGLLTSGGDAPGMNAAIRAVVRTAVYRGFEVYGVNRGYAGLLEQDFYPMNSRSVANIIDRGGTILQTSRSDFFPTNAGLHRAAEILKEYEIDVLVVIGGDGSLTGALKLQELGVKIVGIPGTIDNDFGASDYTIGFDTAVSTAIEAISKIRDTTFSHNRINVVQVMGRRCGDIAMYAGLACGAKGMIIPEKDVPLETICSRLVEGRDRGKMHSIIMLAEGCGGYRDYCKKIQDLTKVETKGTNLGYIQRGGSPSHFDRNLASNMGYMAVEEIAKGHTGIVIVIRNGKYEAVDLEEALNTPKVFDEEMYEMIQILSI</sequence>
<comment type="activity regulation">
    <text evidence="15">Allosterically activated by ADP and other diphosphonucleosides, and allosterically inhibited by phosphoenolpyruvate.</text>
</comment>
<feature type="binding site" evidence="15">
    <location>
        <begin position="72"/>
        <end position="73"/>
    </location>
    <ligand>
        <name>ATP</name>
        <dbReference type="ChEBI" id="CHEBI:30616"/>
    </ligand>
</feature>
<dbReference type="GO" id="GO:0030388">
    <property type="term" value="P:fructose 1,6-bisphosphate metabolic process"/>
    <property type="evidence" value="ECO:0007669"/>
    <property type="project" value="TreeGrafter"/>
</dbReference>
<dbReference type="GO" id="GO:0061621">
    <property type="term" value="P:canonical glycolysis"/>
    <property type="evidence" value="ECO:0007669"/>
    <property type="project" value="TreeGrafter"/>
</dbReference>
<comment type="cofactor">
    <cofactor evidence="1 15">
        <name>Mg(2+)</name>
        <dbReference type="ChEBI" id="CHEBI:18420"/>
    </cofactor>
</comment>
<dbReference type="GO" id="GO:0048029">
    <property type="term" value="F:monosaccharide binding"/>
    <property type="evidence" value="ECO:0007669"/>
    <property type="project" value="TreeGrafter"/>
</dbReference>
<evidence type="ECO:0000313" key="17">
    <source>
        <dbReference type="EMBL" id="MQM73010.1"/>
    </source>
</evidence>
<dbReference type="FunFam" id="3.40.50.460:FF:000002">
    <property type="entry name" value="ATP-dependent 6-phosphofructokinase"/>
    <property type="match status" value="1"/>
</dbReference>
<evidence type="ECO:0000256" key="4">
    <source>
        <dbReference type="ARBA" id="ARBA00004679"/>
    </source>
</evidence>
<comment type="subcellular location">
    <subcellularLocation>
        <location evidence="3 15">Cytoplasm</location>
    </subcellularLocation>
</comment>
<keyword evidence="10 15" id="KW-0418">Kinase</keyword>
<dbReference type="GO" id="GO:0042802">
    <property type="term" value="F:identical protein binding"/>
    <property type="evidence" value="ECO:0007669"/>
    <property type="project" value="TreeGrafter"/>
</dbReference>
<dbReference type="UniPathway" id="UPA00109">
    <property type="reaction ID" value="UER00182"/>
</dbReference>
<organism evidence="17 18">
    <name type="scientific">Candidatus Pseudoramibacter fermentans</name>
    <dbReference type="NCBI Taxonomy" id="2594427"/>
    <lineage>
        <taxon>Bacteria</taxon>
        <taxon>Bacillati</taxon>
        <taxon>Bacillota</taxon>
        <taxon>Clostridia</taxon>
        <taxon>Eubacteriales</taxon>
        <taxon>Eubacteriaceae</taxon>
        <taxon>Pseudoramibacter</taxon>
    </lineage>
</organism>
<dbReference type="InterPro" id="IPR012003">
    <property type="entry name" value="ATP_PFK_prok-type"/>
</dbReference>
<feature type="binding site" description="in other chain" evidence="15">
    <location>
        <position position="211"/>
    </location>
    <ligand>
        <name>ADP</name>
        <dbReference type="ChEBI" id="CHEBI:456216"/>
        <note>allosteric activator; ligand shared between dimeric partners</note>
    </ligand>
</feature>
<evidence type="ECO:0000256" key="6">
    <source>
        <dbReference type="ARBA" id="ARBA00022533"/>
    </source>
</evidence>
<dbReference type="AlphaFoldDB" id="A0A6L5GT98"/>
<dbReference type="FunFam" id="3.40.50.450:FF:000001">
    <property type="entry name" value="ATP-dependent 6-phosphofructokinase"/>
    <property type="match status" value="1"/>
</dbReference>
<dbReference type="GO" id="GO:0006002">
    <property type="term" value="P:fructose 6-phosphate metabolic process"/>
    <property type="evidence" value="ECO:0007669"/>
    <property type="project" value="UniProtKB-UniRule"/>
</dbReference>
<dbReference type="NCBIfam" id="NF002872">
    <property type="entry name" value="PRK03202.1"/>
    <property type="match status" value="1"/>
</dbReference>
<evidence type="ECO:0000313" key="18">
    <source>
        <dbReference type="Proteomes" id="UP000473648"/>
    </source>
</evidence>
<evidence type="ECO:0000256" key="10">
    <source>
        <dbReference type="ARBA" id="ARBA00022777"/>
    </source>
</evidence>
<evidence type="ECO:0000256" key="12">
    <source>
        <dbReference type="ARBA" id="ARBA00022842"/>
    </source>
</evidence>
<keyword evidence="12 15" id="KW-0460">Magnesium</keyword>
<gene>
    <name evidence="15 17" type="primary">pfkA</name>
    <name evidence="17" type="ORF">FRC53_06230</name>
</gene>
<keyword evidence="18" id="KW-1185">Reference proteome</keyword>
<dbReference type="PANTHER" id="PTHR13697:SF4">
    <property type="entry name" value="ATP-DEPENDENT 6-PHOSPHOFRUCTOKINASE"/>
    <property type="match status" value="1"/>
</dbReference>
<comment type="pathway">
    <text evidence="4 15">Carbohydrate degradation; glycolysis; D-glyceraldehyde 3-phosphate and glycerone phosphate from D-glucose: step 3/4.</text>
</comment>
<dbReference type="PANTHER" id="PTHR13697">
    <property type="entry name" value="PHOSPHOFRUCTOKINASE"/>
    <property type="match status" value="1"/>
</dbReference>
<evidence type="ECO:0000256" key="5">
    <source>
        <dbReference type="ARBA" id="ARBA00022490"/>
    </source>
</evidence>
<dbReference type="InterPro" id="IPR000023">
    <property type="entry name" value="Phosphofructokinase_dom"/>
</dbReference>
<evidence type="ECO:0000256" key="1">
    <source>
        <dbReference type="ARBA" id="ARBA00001946"/>
    </source>
</evidence>
<feature type="binding site" evidence="15">
    <location>
        <position position="103"/>
    </location>
    <ligand>
        <name>Mg(2+)</name>
        <dbReference type="ChEBI" id="CHEBI:18420"/>
        <note>catalytic</note>
    </ligand>
</feature>
<feature type="binding site" evidence="15">
    <location>
        <position position="162"/>
    </location>
    <ligand>
        <name>substrate</name>
        <note>ligand shared between dimeric partners</note>
    </ligand>
</feature>
<comment type="caution">
    <text evidence="17">The sequence shown here is derived from an EMBL/GenBank/DDBJ whole genome shotgun (WGS) entry which is preliminary data.</text>
</comment>
<feature type="domain" description="Phosphofructokinase" evidence="16">
    <location>
        <begin position="3"/>
        <end position="273"/>
    </location>
</feature>
<comment type="caution">
    <text evidence="15">Lacks conserved residue(s) required for the propagation of feature annotation.</text>
</comment>
<evidence type="ECO:0000256" key="3">
    <source>
        <dbReference type="ARBA" id="ARBA00004496"/>
    </source>
</evidence>
<comment type="subunit">
    <text evidence="15">Homotetramer.</text>
</comment>
<evidence type="ECO:0000256" key="14">
    <source>
        <dbReference type="ARBA" id="ARBA00048070"/>
    </source>
</evidence>
<protein>
    <recommendedName>
        <fullName evidence="15">ATP-dependent 6-phosphofructokinase</fullName>
        <shortName evidence="15">ATP-PFK</shortName>
        <shortName evidence="15">Phosphofructokinase</shortName>
        <ecNumber evidence="15">2.7.1.11</ecNumber>
    </recommendedName>
    <alternativeName>
        <fullName evidence="15">Phosphohexokinase</fullName>
    </alternativeName>
</protein>
<keyword evidence="11 15" id="KW-0067">ATP-binding</keyword>
<keyword evidence="7 15" id="KW-0808">Transferase</keyword>
<feature type="binding site" evidence="15">
    <location>
        <position position="243"/>
    </location>
    <ligand>
        <name>substrate</name>
        <note>ligand shared between dimeric partners</note>
    </ligand>
</feature>
<dbReference type="SUPFAM" id="SSF53784">
    <property type="entry name" value="Phosphofructokinase"/>
    <property type="match status" value="1"/>
</dbReference>
<evidence type="ECO:0000256" key="7">
    <source>
        <dbReference type="ARBA" id="ARBA00022679"/>
    </source>
</evidence>
<feature type="binding site" evidence="15">
    <location>
        <position position="11"/>
    </location>
    <ligand>
        <name>ATP</name>
        <dbReference type="ChEBI" id="CHEBI:30616"/>
    </ligand>
</feature>
<accession>A0A6L5GT98</accession>
<dbReference type="InterPro" id="IPR012828">
    <property type="entry name" value="PFKA_ATP_prok"/>
</dbReference>
<keyword evidence="9 15" id="KW-0547">Nucleotide-binding</keyword>
<dbReference type="EC" id="2.7.1.11" evidence="15"/>
<dbReference type="GO" id="GO:0003872">
    <property type="term" value="F:6-phosphofructokinase activity"/>
    <property type="evidence" value="ECO:0007669"/>
    <property type="project" value="UniProtKB-UniRule"/>
</dbReference>
<evidence type="ECO:0000256" key="13">
    <source>
        <dbReference type="ARBA" id="ARBA00023152"/>
    </source>
</evidence>
<dbReference type="PRINTS" id="PR00476">
    <property type="entry name" value="PHFRCTKINASE"/>
</dbReference>
<feature type="binding site" description="in other chain" evidence="15">
    <location>
        <begin position="249"/>
        <end position="252"/>
    </location>
    <ligand>
        <name>substrate</name>
        <note>ligand shared between dimeric partners</note>
    </ligand>
</feature>
<evidence type="ECO:0000256" key="15">
    <source>
        <dbReference type="HAMAP-Rule" id="MF_00339"/>
    </source>
</evidence>
<comment type="similarity">
    <text evidence="15">Belongs to the phosphofructokinase type A (PFKA) family. ATP-dependent PFK group I subfamily. Prokaryotic clade 'B1' sub-subfamily.</text>
</comment>
<evidence type="ECO:0000256" key="9">
    <source>
        <dbReference type="ARBA" id="ARBA00022741"/>
    </source>
</evidence>
<keyword evidence="5 15" id="KW-0963">Cytoplasm</keyword>
<dbReference type="InterPro" id="IPR022953">
    <property type="entry name" value="ATP_PFK"/>
</dbReference>
<dbReference type="GO" id="GO:0046872">
    <property type="term" value="F:metal ion binding"/>
    <property type="evidence" value="ECO:0007669"/>
    <property type="project" value="UniProtKB-KW"/>
</dbReference>
<feature type="binding site" description="in other chain" evidence="15">
    <location>
        <begin position="125"/>
        <end position="127"/>
    </location>
    <ligand>
        <name>substrate</name>
        <note>ligand shared between dimeric partners</note>
    </ligand>
</feature>
<evidence type="ECO:0000256" key="2">
    <source>
        <dbReference type="ARBA" id="ARBA00002659"/>
    </source>
</evidence>
<dbReference type="InterPro" id="IPR035966">
    <property type="entry name" value="PKF_sf"/>
</dbReference>
<feature type="active site" description="Proton acceptor" evidence="15">
    <location>
        <position position="127"/>
    </location>
</feature>
<keyword evidence="8 15" id="KW-0479">Metal-binding</keyword>
<keyword evidence="13 15" id="KW-0324">Glycolysis</keyword>
<comment type="function">
    <text evidence="2 15">Catalyzes the phosphorylation of D-fructose 6-phosphate to fructose 1,6-bisphosphate by ATP, the first committing step of glycolysis.</text>
</comment>
<feature type="binding site" description="in other chain" evidence="15">
    <location>
        <begin position="169"/>
        <end position="171"/>
    </location>
    <ligand>
        <name>substrate</name>
        <note>ligand shared between dimeric partners</note>
    </ligand>
</feature>
<dbReference type="Proteomes" id="UP000473648">
    <property type="component" value="Unassembled WGS sequence"/>
</dbReference>